<feature type="transmembrane region" description="Helical" evidence="1">
    <location>
        <begin position="43"/>
        <end position="65"/>
    </location>
</feature>
<evidence type="ECO:0000313" key="3">
    <source>
        <dbReference type="Proteomes" id="UP000821866"/>
    </source>
</evidence>
<gene>
    <name evidence="2" type="ORF">HPB51_009823</name>
</gene>
<evidence type="ECO:0008006" key="4">
    <source>
        <dbReference type="Google" id="ProtNLM"/>
    </source>
</evidence>
<sequence length="438" mass="48760">MRHRIRKKMMAAAGDEIQKADVDEKQQRRDSIAQLEAKHKANYTAVFVPAVVIISGLALLLMYILGAAISNAIFGADDAGGPPDQWSARGKARSPIAHGELWCTFDSRFMPETFEYPTSGVCDAFVYCCLQMNETGVYVDRGPPARHLAGLIRAANATGRQGRTPRVKALAIVGRRDGTPTLLKSQASVGKEKLLIRIVNWVVSSGLKGVVMNYDNDLTGDYYDVVHSLYARLHARSLWLLQVFDYNNEADKFSAGAFVRRRMVPVVRMGHAYLEDDVSELACPAQYRSGGQATWSFDTELSEYAVFNEASFGRDCLDRTMVTASFRGYHYKVQGHRVKRVGTTSYGSLCVVQSELDAISTYSNVTDCLQVRRGSHWFSMLGPNSTRLFQRAAQTLGLIAFHAEQDDHEGRCGQKFPLLKAAKAQLRRHTKNWSVTLT</sequence>
<dbReference type="AlphaFoldDB" id="A0A9J6F0W5"/>
<reference evidence="2" key="2">
    <citation type="submission" date="2021-09" db="EMBL/GenBank/DDBJ databases">
        <authorList>
            <person name="Jia N."/>
            <person name="Wang J."/>
            <person name="Shi W."/>
            <person name="Du L."/>
            <person name="Sun Y."/>
            <person name="Zhan W."/>
            <person name="Jiang J."/>
            <person name="Wang Q."/>
            <person name="Zhang B."/>
            <person name="Ji P."/>
            <person name="Sakyi L.B."/>
            <person name="Cui X."/>
            <person name="Yuan T."/>
            <person name="Jiang B."/>
            <person name="Yang W."/>
            <person name="Lam T.T.-Y."/>
            <person name="Chang Q."/>
            <person name="Ding S."/>
            <person name="Wang X."/>
            <person name="Zhu J."/>
            <person name="Ruan X."/>
            <person name="Zhao L."/>
            <person name="Wei J."/>
            <person name="Que T."/>
            <person name="Du C."/>
            <person name="Cheng J."/>
            <person name="Dai P."/>
            <person name="Han X."/>
            <person name="Huang E."/>
            <person name="Gao Y."/>
            <person name="Liu J."/>
            <person name="Shao H."/>
            <person name="Ye R."/>
            <person name="Li L."/>
            <person name="Wei W."/>
            <person name="Wang X."/>
            <person name="Wang C."/>
            <person name="Huo Q."/>
            <person name="Li W."/>
            <person name="Guo W."/>
            <person name="Chen H."/>
            <person name="Chen S."/>
            <person name="Zhou L."/>
            <person name="Zhou L."/>
            <person name="Ni X."/>
            <person name="Tian J."/>
            <person name="Zhou Y."/>
            <person name="Sheng Y."/>
            <person name="Liu T."/>
            <person name="Pan Y."/>
            <person name="Xia L."/>
            <person name="Li J."/>
            <person name="Zhao F."/>
            <person name="Cao W."/>
        </authorList>
    </citation>
    <scope>NUCLEOTIDE SEQUENCE</scope>
    <source>
        <strain evidence="2">Rmic-2018</strain>
        <tissue evidence="2">Larvae</tissue>
    </source>
</reference>
<keyword evidence="3" id="KW-1185">Reference proteome</keyword>
<keyword evidence="1" id="KW-0812">Transmembrane</keyword>
<evidence type="ECO:0000256" key="1">
    <source>
        <dbReference type="SAM" id="Phobius"/>
    </source>
</evidence>
<comment type="caution">
    <text evidence="2">The sequence shown here is derived from an EMBL/GenBank/DDBJ whole genome shotgun (WGS) entry which is preliminary data.</text>
</comment>
<evidence type="ECO:0000313" key="2">
    <source>
        <dbReference type="EMBL" id="KAH8040275.1"/>
    </source>
</evidence>
<keyword evidence="1" id="KW-0472">Membrane</keyword>
<dbReference type="EMBL" id="JABSTU010000001">
    <property type="protein sequence ID" value="KAH8040275.1"/>
    <property type="molecule type" value="Genomic_DNA"/>
</dbReference>
<proteinExistence type="predicted"/>
<protein>
    <recommendedName>
        <fullName evidence="4">GH18 domain-containing protein</fullName>
    </recommendedName>
</protein>
<name>A0A9J6F0W5_RHIMP</name>
<dbReference type="Proteomes" id="UP000821866">
    <property type="component" value="Chromosome 1"/>
</dbReference>
<organism evidence="2 3">
    <name type="scientific">Rhipicephalus microplus</name>
    <name type="common">Cattle tick</name>
    <name type="synonym">Boophilus microplus</name>
    <dbReference type="NCBI Taxonomy" id="6941"/>
    <lineage>
        <taxon>Eukaryota</taxon>
        <taxon>Metazoa</taxon>
        <taxon>Ecdysozoa</taxon>
        <taxon>Arthropoda</taxon>
        <taxon>Chelicerata</taxon>
        <taxon>Arachnida</taxon>
        <taxon>Acari</taxon>
        <taxon>Parasitiformes</taxon>
        <taxon>Ixodida</taxon>
        <taxon>Ixodoidea</taxon>
        <taxon>Ixodidae</taxon>
        <taxon>Rhipicephalinae</taxon>
        <taxon>Rhipicephalus</taxon>
        <taxon>Boophilus</taxon>
    </lineage>
</organism>
<keyword evidence="1" id="KW-1133">Transmembrane helix</keyword>
<reference evidence="2" key="1">
    <citation type="journal article" date="2020" name="Cell">
        <title>Large-Scale Comparative Analyses of Tick Genomes Elucidate Their Genetic Diversity and Vector Capacities.</title>
        <authorList>
            <consortium name="Tick Genome and Microbiome Consortium (TIGMIC)"/>
            <person name="Jia N."/>
            <person name="Wang J."/>
            <person name="Shi W."/>
            <person name="Du L."/>
            <person name="Sun Y."/>
            <person name="Zhan W."/>
            <person name="Jiang J.F."/>
            <person name="Wang Q."/>
            <person name="Zhang B."/>
            <person name="Ji P."/>
            <person name="Bell-Sakyi L."/>
            <person name="Cui X.M."/>
            <person name="Yuan T.T."/>
            <person name="Jiang B.G."/>
            <person name="Yang W.F."/>
            <person name="Lam T.T."/>
            <person name="Chang Q.C."/>
            <person name="Ding S.J."/>
            <person name="Wang X.J."/>
            <person name="Zhu J.G."/>
            <person name="Ruan X.D."/>
            <person name="Zhao L."/>
            <person name="Wei J.T."/>
            <person name="Ye R.Z."/>
            <person name="Que T.C."/>
            <person name="Du C.H."/>
            <person name="Zhou Y.H."/>
            <person name="Cheng J.X."/>
            <person name="Dai P.F."/>
            <person name="Guo W.B."/>
            <person name="Han X.H."/>
            <person name="Huang E.J."/>
            <person name="Li L.F."/>
            <person name="Wei W."/>
            <person name="Gao Y.C."/>
            <person name="Liu J.Z."/>
            <person name="Shao H.Z."/>
            <person name="Wang X."/>
            <person name="Wang C.C."/>
            <person name="Yang T.C."/>
            <person name="Huo Q.B."/>
            <person name="Li W."/>
            <person name="Chen H.Y."/>
            <person name="Chen S.E."/>
            <person name="Zhou L.G."/>
            <person name="Ni X.B."/>
            <person name="Tian J.H."/>
            <person name="Sheng Y."/>
            <person name="Liu T."/>
            <person name="Pan Y.S."/>
            <person name="Xia L.Y."/>
            <person name="Li J."/>
            <person name="Zhao F."/>
            <person name="Cao W.C."/>
        </authorList>
    </citation>
    <scope>NUCLEOTIDE SEQUENCE</scope>
    <source>
        <strain evidence="2">Rmic-2018</strain>
    </source>
</reference>
<accession>A0A9J6F0W5</accession>